<evidence type="ECO:0000256" key="9">
    <source>
        <dbReference type="ARBA" id="ARBA00048090"/>
    </source>
</evidence>
<keyword evidence="12" id="KW-1185">Reference proteome</keyword>
<evidence type="ECO:0000256" key="2">
    <source>
        <dbReference type="ARBA" id="ARBA00008420"/>
    </source>
</evidence>
<dbReference type="CDD" id="cd02021">
    <property type="entry name" value="GntK"/>
    <property type="match status" value="1"/>
</dbReference>
<dbReference type="Proteomes" id="UP000532194">
    <property type="component" value="Unassembled WGS sequence"/>
</dbReference>
<dbReference type="InterPro" id="IPR027417">
    <property type="entry name" value="P-loop_NTPase"/>
</dbReference>
<dbReference type="SUPFAM" id="SSF52540">
    <property type="entry name" value="P-loop containing nucleoside triphosphate hydrolases"/>
    <property type="match status" value="1"/>
</dbReference>
<gene>
    <name evidence="11" type="ORF">G1C95_1951</name>
</gene>
<dbReference type="GO" id="GO:0046316">
    <property type="term" value="F:gluconokinase activity"/>
    <property type="evidence" value="ECO:0007669"/>
    <property type="project" value="UniProtKB-EC"/>
</dbReference>
<keyword evidence="6 10" id="KW-0418">Kinase</keyword>
<evidence type="ECO:0000256" key="3">
    <source>
        <dbReference type="ARBA" id="ARBA00012054"/>
    </source>
</evidence>
<sequence length="202" mass="22006">MTAMCATLAETAAETSVEASAPAIITANNIPGDYFEHSTPIIVMMGVCGCGKTTVAEHLAARFAMKSAEADDFHPQANIDKMSAGIPLTDDDRWPWLDTIAAWIDERIAAGEPAVVTCSALKKMYRDKLRRRGVVFVYMQGGFDEVMERLSHRQGHFMKPNMLQSQFDILEEPGDDEVHVNVHIGQGSPEQEAAAVAEALGL</sequence>
<organism evidence="11 12">
    <name type="scientific">Bifidobacterium oedipodis</name>
    <dbReference type="NCBI Taxonomy" id="2675322"/>
    <lineage>
        <taxon>Bacteria</taxon>
        <taxon>Bacillati</taxon>
        <taxon>Actinomycetota</taxon>
        <taxon>Actinomycetes</taxon>
        <taxon>Bifidobacteriales</taxon>
        <taxon>Bifidobacteriaceae</taxon>
        <taxon>Bifidobacterium</taxon>
    </lineage>
</organism>
<dbReference type="PANTHER" id="PTHR43442:SF3">
    <property type="entry name" value="GLUCONOKINASE-RELATED"/>
    <property type="match status" value="1"/>
</dbReference>
<dbReference type="Gene3D" id="3.40.50.300">
    <property type="entry name" value="P-loop containing nucleotide triphosphate hydrolases"/>
    <property type="match status" value="1"/>
</dbReference>
<evidence type="ECO:0000256" key="7">
    <source>
        <dbReference type="ARBA" id="ARBA00022840"/>
    </source>
</evidence>
<evidence type="ECO:0000256" key="10">
    <source>
        <dbReference type="RuleBase" id="RU363066"/>
    </source>
</evidence>
<keyword evidence="4 10" id="KW-0808">Transferase</keyword>
<keyword evidence="8" id="KW-0311">Gluconate utilization</keyword>
<dbReference type="EMBL" id="JAAIII010000006">
    <property type="protein sequence ID" value="NMM94763.1"/>
    <property type="molecule type" value="Genomic_DNA"/>
</dbReference>
<protein>
    <recommendedName>
        <fullName evidence="3 10">Gluconokinase</fullName>
        <ecNumber evidence="3 10">2.7.1.12</ecNumber>
    </recommendedName>
</protein>
<comment type="pathway">
    <text evidence="1">Carbohydrate acid metabolism.</text>
</comment>
<accession>A0A7Y0EQU5</accession>
<name>A0A7Y0EQU5_9BIFI</name>
<reference evidence="11 12" key="1">
    <citation type="submission" date="2020-02" db="EMBL/GenBank/DDBJ databases">
        <title>Characterization of phylogenetic diversity of novel bifidobacterial species isolated in Czech ZOOs.</title>
        <authorList>
            <person name="Lugli G.A."/>
            <person name="Vera N.B."/>
            <person name="Ventura M."/>
        </authorList>
    </citation>
    <scope>NUCLEOTIDE SEQUENCE [LARGE SCALE GENOMIC DNA]</scope>
    <source>
        <strain evidence="11 12">DSM 109957</strain>
    </source>
</reference>
<evidence type="ECO:0000256" key="6">
    <source>
        <dbReference type="ARBA" id="ARBA00022777"/>
    </source>
</evidence>
<keyword evidence="7 10" id="KW-0067">ATP-binding</keyword>
<evidence type="ECO:0000256" key="5">
    <source>
        <dbReference type="ARBA" id="ARBA00022741"/>
    </source>
</evidence>
<comment type="catalytic activity">
    <reaction evidence="9 10">
        <text>D-gluconate + ATP = 6-phospho-D-gluconate + ADP + H(+)</text>
        <dbReference type="Rhea" id="RHEA:19433"/>
        <dbReference type="ChEBI" id="CHEBI:15378"/>
        <dbReference type="ChEBI" id="CHEBI:18391"/>
        <dbReference type="ChEBI" id="CHEBI:30616"/>
        <dbReference type="ChEBI" id="CHEBI:58759"/>
        <dbReference type="ChEBI" id="CHEBI:456216"/>
        <dbReference type="EC" id="2.7.1.12"/>
    </reaction>
</comment>
<dbReference type="RefSeq" id="WP_240947527.1">
    <property type="nucleotide sequence ID" value="NZ_JAAIII010000006.1"/>
</dbReference>
<evidence type="ECO:0000256" key="1">
    <source>
        <dbReference type="ARBA" id="ARBA00004761"/>
    </source>
</evidence>
<dbReference type="GO" id="GO:0019521">
    <property type="term" value="P:D-gluconate metabolic process"/>
    <property type="evidence" value="ECO:0007669"/>
    <property type="project" value="UniProtKB-KW"/>
</dbReference>
<dbReference type="EC" id="2.7.1.12" evidence="3 10"/>
<evidence type="ECO:0000256" key="4">
    <source>
        <dbReference type="ARBA" id="ARBA00022679"/>
    </source>
</evidence>
<dbReference type="InterPro" id="IPR006001">
    <property type="entry name" value="Therm_gnt_kin"/>
</dbReference>
<dbReference type="FunFam" id="3.40.50.300:FF:000522">
    <property type="entry name" value="Gluconokinase"/>
    <property type="match status" value="1"/>
</dbReference>
<keyword evidence="5 10" id="KW-0547">Nucleotide-binding</keyword>
<dbReference type="PANTHER" id="PTHR43442">
    <property type="entry name" value="GLUCONOKINASE-RELATED"/>
    <property type="match status" value="1"/>
</dbReference>
<dbReference type="Pfam" id="PF13238">
    <property type="entry name" value="AAA_18"/>
    <property type="match status" value="1"/>
</dbReference>
<comment type="caution">
    <text evidence="11">The sequence shown here is derived from an EMBL/GenBank/DDBJ whole genome shotgun (WGS) entry which is preliminary data.</text>
</comment>
<dbReference type="GO" id="GO:0005524">
    <property type="term" value="F:ATP binding"/>
    <property type="evidence" value="ECO:0007669"/>
    <property type="project" value="UniProtKB-KW"/>
</dbReference>
<evidence type="ECO:0000256" key="8">
    <source>
        <dbReference type="ARBA" id="ARBA00023064"/>
    </source>
</evidence>
<comment type="similarity">
    <text evidence="2 10">Belongs to the gluconokinase GntK/GntV family.</text>
</comment>
<evidence type="ECO:0000313" key="12">
    <source>
        <dbReference type="Proteomes" id="UP000532194"/>
    </source>
</evidence>
<dbReference type="AlphaFoldDB" id="A0A7Y0EQU5"/>
<dbReference type="GO" id="GO:0005737">
    <property type="term" value="C:cytoplasm"/>
    <property type="evidence" value="ECO:0007669"/>
    <property type="project" value="TreeGrafter"/>
</dbReference>
<proteinExistence type="inferred from homology"/>
<evidence type="ECO:0000313" key="11">
    <source>
        <dbReference type="EMBL" id="NMM94763.1"/>
    </source>
</evidence>
<dbReference type="NCBIfam" id="TIGR01313">
    <property type="entry name" value="therm_gnt_kin"/>
    <property type="match status" value="1"/>
</dbReference>